<organism evidence="1 2">
    <name type="scientific">Coemansia helicoidea</name>
    <dbReference type="NCBI Taxonomy" id="1286919"/>
    <lineage>
        <taxon>Eukaryota</taxon>
        <taxon>Fungi</taxon>
        <taxon>Fungi incertae sedis</taxon>
        <taxon>Zoopagomycota</taxon>
        <taxon>Kickxellomycotina</taxon>
        <taxon>Kickxellomycetes</taxon>
        <taxon>Kickxellales</taxon>
        <taxon>Kickxellaceae</taxon>
        <taxon>Coemansia</taxon>
    </lineage>
</organism>
<dbReference type="EMBL" id="JANBUN010002306">
    <property type="protein sequence ID" value="KAJ2795007.1"/>
    <property type="molecule type" value="Genomic_DNA"/>
</dbReference>
<evidence type="ECO:0000313" key="2">
    <source>
        <dbReference type="Proteomes" id="UP001140087"/>
    </source>
</evidence>
<keyword evidence="2" id="KW-1185">Reference proteome</keyword>
<accession>A0ACC1KUT8</accession>
<dbReference type="Proteomes" id="UP001140087">
    <property type="component" value="Unassembled WGS sequence"/>
</dbReference>
<sequence length="429" mass="45876">MVFTTSEYFPFLLRQFHGETGWDERNSYATFCRAPNAILGFVVPHGLSVSTGRSVGSHLSSQMVFSMVPSTASSIGYLAASRPLFALPGSDDAARARRPGGVAAQLPRTGPPQTQSDILSNPRAGLPAAQLPAGQAPDSQSLVQDIRAGLWRCRWGPAEARSPHTFAGEYLMVAQMYPALASVTGSYTVRRSATSEVGISGVSVAGPRPDVQVVVQHATNHRRWSSEATFGTSGRLFGLRGQYNFGDIDVLDAAARAYHCGSQGDARRVLSEKTHGRLSVGGEVYYGVQESSGGMSAGVRYRHDVPLLSELACVANPLMGHVSLMWTQQLRERVCAAARYDFNAFSLSSELAVGAEWQLDANNLVKARWSSADGLRCLLDTRLSNMVLSVGVELHGGAGAAAPAAEAAAARSGMGRLVRSFGLHFQWFL</sequence>
<proteinExistence type="predicted"/>
<protein>
    <submittedName>
        <fullName evidence="1">Mitochondrial distribution and morphology protein 10</fullName>
    </submittedName>
</protein>
<gene>
    <name evidence="1" type="primary">MDM10</name>
    <name evidence="1" type="ORF">H4R21_005283</name>
</gene>
<evidence type="ECO:0000313" key="1">
    <source>
        <dbReference type="EMBL" id="KAJ2795007.1"/>
    </source>
</evidence>
<name>A0ACC1KUT8_9FUNG</name>
<reference evidence="1" key="1">
    <citation type="submission" date="2022-07" db="EMBL/GenBank/DDBJ databases">
        <title>Phylogenomic reconstructions and comparative analyses of Kickxellomycotina fungi.</title>
        <authorList>
            <person name="Reynolds N.K."/>
            <person name="Stajich J.E."/>
            <person name="Barry K."/>
            <person name="Grigoriev I.V."/>
            <person name="Crous P."/>
            <person name="Smith M.E."/>
        </authorList>
    </citation>
    <scope>NUCLEOTIDE SEQUENCE</scope>
    <source>
        <strain evidence="1">BCRC 34780</strain>
    </source>
</reference>
<comment type="caution">
    <text evidence="1">The sequence shown here is derived from an EMBL/GenBank/DDBJ whole genome shotgun (WGS) entry which is preliminary data.</text>
</comment>